<comment type="caution">
    <text evidence="3">The sequence shown here is derived from an EMBL/GenBank/DDBJ whole genome shotgun (WGS) entry which is preliminary data.</text>
</comment>
<proteinExistence type="predicted"/>
<feature type="compositionally biased region" description="Basic residues" evidence="2">
    <location>
        <begin position="65"/>
        <end position="75"/>
    </location>
</feature>
<evidence type="ECO:0000313" key="3">
    <source>
        <dbReference type="EMBL" id="RLN56122.1"/>
    </source>
</evidence>
<evidence type="ECO:0000313" key="5">
    <source>
        <dbReference type="Proteomes" id="UP000277300"/>
    </source>
</evidence>
<dbReference type="OrthoDB" id="77647at2759"/>
<evidence type="ECO:0000313" key="6">
    <source>
        <dbReference type="Proteomes" id="UP000284657"/>
    </source>
</evidence>
<name>A0A3F2RG55_9STRA</name>
<dbReference type="EMBL" id="MBAD02000706">
    <property type="protein sequence ID" value="RLN63770.1"/>
    <property type="molecule type" value="Genomic_DNA"/>
</dbReference>
<evidence type="ECO:0008006" key="7">
    <source>
        <dbReference type="Google" id="ProtNLM"/>
    </source>
</evidence>
<dbReference type="PANTHER" id="PTHR35796:SF3">
    <property type="entry name" value="BHLH DOMAIN-CONTAINING PROTEIN"/>
    <property type="match status" value="1"/>
</dbReference>
<feature type="region of interest" description="Disordered" evidence="2">
    <location>
        <begin position="38"/>
        <end position="99"/>
    </location>
</feature>
<reference evidence="5 6" key="1">
    <citation type="submission" date="2018-07" db="EMBL/GenBank/DDBJ databases">
        <title>Genome sequencing of oomycete isolates from Chile give support for New Zealand origin for Phytophthora kernoviae and make available the first Nothophytophthora sp. genome.</title>
        <authorList>
            <person name="Studholme D.J."/>
            <person name="Sanfuentes E."/>
            <person name="Panda P."/>
            <person name="Hill R."/>
            <person name="Sambles C."/>
            <person name="Grant M."/>
            <person name="Williams N.M."/>
            <person name="Mcdougal R.L."/>
        </authorList>
    </citation>
    <scope>NUCLEOTIDE SEQUENCE [LARGE SCALE GENOMIC DNA]</scope>
    <source>
        <strain evidence="3">Chile6</strain>
        <strain evidence="4">Chile7</strain>
    </source>
</reference>
<evidence type="ECO:0000256" key="2">
    <source>
        <dbReference type="SAM" id="MobiDB-lite"/>
    </source>
</evidence>
<dbReference type="PANTHER" id="PTHR35796">
    <property type="entry name" value="HYPOTHETICAL CYTOSOLIC PROTEIN"/>
    <property type="match status" value="1"/>
</dbReference>
<feature type="coiled-coil region" evidence="1">
    <location>
        <begin position="102"/>
        <end position="129"/>
    </location>
</feature>
<protein>
    <recommendedName>
        <fullName evidence="7">START domain-containing protein</fullName>
    </recommendedName>
</protein>
<evidence type="ECO:0000313" key="4">
    <source>
        <dbReference type="EMBL" id="RLN63770.1"/>
    </source>
</evidence>
<dbReference type="AlphaFoldDB" id="A0A3F2RG55"/>
<dbReference type="EMBL" id="MBDO02000386">
    <property type="protein sequence ID" value="RLN56122.1"/>
    <property type="molecule type" value="Genomic_DNA"/>
</dbReference>
<organism evidence="3 5">
    <name type="scientific">Phytophthora kernoviae</name>
    <dbReference type="NCBI Taxonomy" id="325452"/>
    <lineage>
        <taxon>Eukaryota</taxon>
        <taxon>Sar</taxon>
        <taxon>Stramenopiles</taxon>
        <taxon>Oomycota</taxon>
        <taxon>Peronosporomycetes</taxon>
        <taxon>Peronosporales</taxon>
        <taxon>Peronosporaceae</taxon>
        <taxon>Phytophthora</taxon>
    </lineage>
</organism>
<gene>
    <name evidence="4" type="ORF">BBJ29_009392</name>
    <name evidence="3" type="ORF">BBP00_00008162</name>
</gene>
<dbReference type="Proteomes" id="UP000284657">
    <property type="component" value="Unassembled WGS sequence"/>
</dbReference>
<keyword evidence="1" id="KW-0175">Coiled coil</keyword>
<sequence>MNFSYVTDDAPRLSVDDVLGLIDWKEIDLDLSSPDDISQPLTPLDAFGAPTLMQPEVEPLAKAKSPTRRTRKPRRPKPDTFQTPTVAQPVPPTAKPPAKKRIRREIVELKFLREKVKELEEELRGLQVGFSPIAGAAGEPTQLDGLLPSVWTSMAGRQLKDRVRAERENLELRSMLQDQLKIAQGLEDTLKQLPPNQCLGDQNAPILPPDLFGPSSADTLGESLAQLEQAYLNVDETFAAEGMNHLEMDKNEIKAILHPTYGTCIRFTTRLGMPFNFDITSRVMWRFITQEGLVSLATSVKDIYATKDTHAHCFALRFEEIEPARDYWVNQVVRKHDNGNRTVIVGRSTIHPSEGKVQTCVTACIYLVPDFGDTSSDEAVGISELSEFFVKSANPVVLRCREMIQRMMHEETERSRQTAVCL</sequence>
<accession>A0A3F2RG55</accession>
<dbReference type="Proteomes" id="UP000277300">
    <property type="component" value="Unassembled WGS sequence"/>
</dbReference>
<evidence type="ECO:0000256" key="1">
    <source>
        <dbReference type="SAM" id="Coils"/>
    </source>
</evidence>